<proteinExistence type="predicted"/>
<dbReference type="AlphaFoldDB" id="A0AAE1GPN0"/>
<sequence length="96" mass="10893">MTTPLDTFIPTLPCFQFGPRPFISLMPSNHTTTDTEVRLAEDLPRRRKLGAILPALPKIQSSLSHRNWPRILPPTIEAFRTYSRGRCGTPSSFRLT</sequence>
<evidence type="ECO:0000313" key="1">
    <source>
        <dbReference type="EMBL" id="KAK3895786.1"/>
    </source>
</evidence>
<gene>
    <name evidence="2" type="ORF">Pcinc_000313</name>
    <name evidence="1" type="ORF">Pcinc_000509</name>
</gene>
<evidence type="ECO:0000313" key="3">
    <source>
        <dbReference type="Proteomes" id="UP001286313"/>
    </source>
</evidence>
<dbReference type="EMBL" id="JAWQEG010000022">
    <property type="protein sequence ID" value="KAK3896003.1"/>
    <property type="molecule type" value="Genomic_DNA"/>
</dbReference>
<protein>
    <submittedName>
        <fullName evidence="1">Uncharacterized protein</fullName>
    </submittedName>
</protein>
<comment type="caution">
    <text evidence="1">The sequence shown here is derived from an EMBL/GenBank/DDBJ whole genome shotgun (WGS) entry which is preliminary data.</text>
</comment>
<dbReference type="EMBL" id="JAWQEG010000031">
    <property type="protein sequence ID" value="KAK3895786.1"/>
    <property type="molecule type" value="Genomic_DNA"/>
</dbReference>
<name>A0AAE1GPN0_PETCI</name>
<evidence type="ECO:0000313" key="2">
    <source>
        <dbReference type="EMBL" id="KAK3896003.1"/>
    </source>
</evidence>
<dbReference type="Proteomes" id="UP001286313">
    <property type="component" value="Unassembled WGS sequence"/>
</dbReference>
<organism evidence="1 3">
    <name type="scientific">Petrolisthes cinctipes</name>
    <name type="common">Flat porcelain crab</name>
    <dbReference type="NCBI Taxonomy" id="88211"/>
    <lineage>
        <taxon>Eukaryota</taxon>
        <taxon>Metazoa</taxon>
        <taxon>Ecdysozoa</taxon>
        <taxon>Arthropoda</taxon>
        <taxon>Crustacea</taxon>
        <taxon>Multicrustacea</taxon>
        <taxon>Malacostraca</taxon>
        <taxon>Eumalacostraca</taxon>
        <taxon>Eucarida</taxon>
        <taxon>Decapoda</taxon>
        <taxon>Pleocyemata</taxon>
        <taxon>Anomura</taxon>
        <taxon>Galatheoidea</taxon>
        <taxon>Porcellanidae</taxon>
        <taxon>Petrolisthes</taxon>
    </lineage>
</organism>
<accession>A0AAE1GPN0</accession>
<keyword evidence="3" id="KW-1185">Reference proteome</keyword>
<reference evidence="1" key="1">
    <citation type="submission" date="2023-10" db="EMBL/GenBank/DDBJ databases">
        <title>Genome assemblies of two species of porcelain crab, Petrolisthes cinctipes and Petrolisthes manimaculis (Anomura: Porcellanidae).</title>
        <authorList>
            <person name="Angst P."/>
        </authorList>
    </citation>
    <scope>NUCLEOTIDE SEQUENCE</scope>
    <source>
        <strain evidence="1">PB745_01</strain>
        <tissue evidence="1">Gill</tissue>
    </source>
</reference>